<dbReference type="AlphaFoldDB" id="A0A1G9UQY3"/>
<dbReference type="GO" id="GO:0003676">
    <property type="term" value="F:nucleic acid binding"/>
    <property type="evidence" value="ECO:0007669"/>
    <property type="project" value="InterPro"/>
</dbReference>
<evidence type="ECO:0000256" key="1">
    <source>
        <dbReference type="ARBA" id="ARBA00022723"/>
    </source>
</evidence>
<dbReference type="InterPro" id="IPR014905">
    <property type="entry name" value="HIRAN"/>
</dbReference>
<reference evidence="4 5" key="1">
    <citation type="submission" date="2016-10" db="EMBL/GenBank/DDBJ databases">
        <authorList>
            <person name="de Groot N.N."/>
        </authorList>
    </citation>
    <scope>NUCLEOTIDE SEQUENCE [LARGE SCALE GENOMIC DNA]</scope>
    <source>
        <strain evidence="4 5">CGMCC 1.5012</strain>
    </source>
</reference>
<dbReference type="GO" id="GO:0016818">
    <property type="term" value="F:hydrolase activity, acting on acid anhydrides, in phosphorus-containing anhydrides"/>
    <property type="evidence" value="ECO:0007669"/>
    <property type="project" value="InterPro"/>
</dbReference>
<keyword evidence="2" id="KW-0378">Hydrolase</keyword>
<dbReference type="Gene3D" id="3.30.70.2330">
    <property type="match status" value="1"/>
</dbReference>
<keyword evidence="1" id="KW-0479">Metal-binding</keyword>
<proteinExistence type="predicted"/>
<evidence type="ECO:0000313" key="4">
    <source>
        <dbReference type="EMBL" id="SDM61945.1"/>
    </source>
</evidence>
<dbReference type="RefSeq" id="WP_092637592.1">
    <property type="nucleotide sequence ID" value="NZ_FNID01000002.1"/>
</dbReference>
<evidence type="ECO:0000259" key="3">
    <source>
        <dbReference type="Pfam" id="PF08797"/>
    </source>
</evidence>
<dbReference type="EMBL" id="FNID01000002">
    <property type="protein sequence ID" value="SDM61945.1"/>
    <property type="molecule type" value="Genomic_DNA"/>
</dbReference>
<evidence type="ECO:0000256" key="2">
    <source>
        <dbReference type="ARBA" id="ARBA00022801"/>
    </source>
</evidence>
<keyword evidence="5" id="KW-1185">Reference proteome</keyword>
<name>A0A1G9UQY3_9FIRM</name>
<sequence>MEKNSFVTITGANHYYGVKPFEVGRIIKLVKEPDNEYDMDAIRAALPYIGKIGYVANSVNTVIMGTMSAGRVYNRFGDTAHAKIMFITHAGVICELMLR</sequence>
<accession>A0A1G9UQY3</accession>
<protein>
    <submittedName>
        <fullName evidence="4">HIRAN domain-containing protein</fullName>
    </submittedName>
</protein>
<dbReference type="OrthoDB" id="2988931at2"/>
<dbReference type="Pfam" id="PF08797">
    <property type="entry name" value="HIRAN"/>
    <property type="match status" value="1"/>
</dbReference>
<evidence type="ECO:0000313" key="5">
    <source>
        <dbReference type="Proteomes" id="UP000199182"/>
    </source>
</evidence>
<gene>
    <name evidence="4" type="ORF">SAMN05192585_10284</name>
</gene>
<dbReference type="GO" id="GO:0008270">
    <property type="term" value="F:zinc ion binding"/>
    <property type="evidence" value="ECO:0007669"/>
    <property type="project" value="InterPro"/>
</dbReference>
<dbReference type="Proteomes" id="UP000199182">
    <property type="component" value="Unassembled WGS sequence"/>
</dbReference>
<feature type="domain" description="HIRAN" evidence="3">
    <location>
        <begin position="5"/>
        <end position="69"/>
    </location>
</feature>
<dbReference type="STRING" id="258515.SAMN05192585_10284"/>
<organism evidence="4 5">
    <name type="scientific">Acetanaerobacterium elongatum</name>
    <dbReference type="NCBI Taxonomy" id="258515"/>
    <lineage>
        <taxon>Bacteria</taxon>
        <taxon>Bacillati</taxon>
        <taxon>Bacillota</taxon>
        <taxon>Clostridia</taxon>
        <taxon>Eubacteriales</taxon>
        <taxon>Oscillospiraceae</taxon>
        <taxon>Acetanaerobacterium</taxon>
    </lineage>
</organism>